<dbReference type="Proteomes" id="UP000004550">
    <property type="component" value="Chromosome"/>
</dbReference>
<dbReference type="GO" id="GO:0016811">
    <property type="term" value="F:hydrolase activity, acting on carbon-nitrogen (but not peptide) bonds, in linear amides"/>
    <property type="evidence" value="ECO:0007669"/>
    <property type="project" value="TreeGrafter"/>
</dbReference>
<dbReference type="InterPro" id="IPR024078">
    <property type="entry name" value="LmbE-like_dom_sf"/>
</dbReference>
<dbReference type="EMBL" id="CP013070">
    <property type="protein sequence ID" value="APL95880.1"/>
    <property type="molecule type" value="Genomic_DNA"/>
</dbReference>
<name>A0A1L5BSM9_SPHIB</name>
<dbReference type="PANTHER" id="PTHR12993:SF11">
    <property type="entry name" value="N-ACETYLGLUCOSAMINYL-PHOSPHATIDYLINOSITOL DE-N-ACETYLASE"/>
    <property type="match status" value="1"/>
</dbReference>
<proteinExistence type="predicted"/>
<sequence>MSLPFNARRVAVVAPHPDDEILGCGGTMARAAAAGAEVHVVVVTRGQPPLFDEELVRRIRSETLQAHGTIGVADTCFLDFPAAGLDQVRRSELNAALSDALSRIAPDLLLIPFIGDIHLDHQIVFNAALVHARPRGPGGPSCVLAYETLSETNWLAPGVTPAFIPNMFVDISETIERKIAAFQAFRSQVKPSPDERSIEAIRALATLRGATVYRQAAEAFVLVRQID</sequence>
<evidence type="ECO:0000313" key="2">
    <source>
        <dbReference type="Proteomes" id="UP000004550"/>
    </source>
</evidence>
<dbReference type="SUPFAM" id="SSF102588">
    <property type="entry name" value="LmbE-like"/>
    <property type="match status" value="1"/>
</dbReference>
<accession>A0A1L5BSM9</accession>
<dbReference type="Pfam" id="PF02585">
    <property type="entry name" value="PIG-L"/>
    <property type="match status" value="1"/>
</dbReference>
<dbReference type="Gene3D" id="3.40.50.10320">
    <property type="entry name" value="LmbE-like"/>
    <property type="match status" value="1"/>
</dbReference>
<dbReference type="AlphaFoldDB" id="A0A1L5BSM9"/>
<dbReference type="InterPro" id="IPR003737">
    <property type="entry name" value="GlcNAc_PI_deacetylase-related"/>
</dbReference>
<gene>
    <name evidence="1" type="ORF">SIDU_15955</name>
</gene>
<dbReference type="RefSeq" id="WP_007689444.1">
    <property type="nucleotide sequence ID" value="NZ_CP013070.1"/>
</dbReference>
<dbReference type="KEGG" id="sinb:SIDU_15955"/>
<dbReference type="GeneID" id="29274970"/>
<protein>
    <submittedName>
        <fullName evidence="1">GlcNAc-PI de-N-acetylase</fullName>
    </submittedName>
</protein>
<reference evidence="1 2" key="1">
    <citation type="journal article" date="2012" name="J. Bacteriol.">
        <title>Genome sequence of Sphingobium indicum B90A, a hexachlorocyclohexane-degrading bacterium.</title>
        <authorList>
            <person name="Anand S."/>
            <person name="Sangwan N."/>
            <person name="Lata P."/>
            <person name="Kaur J."/>
            <person name="Dua A."/>
            <person name="Singh A.K."/>
            <person name="Verma M."/>
            <person name="Kaur J."/>
            <person name="Khurana J.P."/>
            <person name="Khurana P."/>
            <person name="Mathur S."/>
            <person name="Lal R."/>
        </authorList>
    </citation>
    <scope>NUCLEOTIDE SEQUENCE [LARGE SCALE GENOMIC DNA]</scope>
    <source>
        <strain evidence="2">DSM 16412 / CCM 7286 / MTCC 6364 / B90A</strain>
    </source>
</reference>
<organism evidence="1 2">
    <name type="scientific">Sphingobium indicum (strain DSM 16412 / CCM 7286 / MTCC 6364 / B90A)</name>
    <dbReference type="NCBI Taxonomy" id="861109"/>
    <lineage>
        <taxon>Bacteria</taxon>
        <taxon>Pseudomonadati</taxon>
        <taxon>Pseudomonadota</taxon>
        <taxon>Alphaproteobacteria</taxon>
        <taxon>Sphingomonadales</taxon>
        <taxon>Sphingomonadaceae</taxon>
        <taxon>Sphingobium</taxon>
    </lineage>
</organism>
<evidence type="ECO:0000313" key="1">
    <source>
        <dbReference type="EMBL" id="APL95880.1"/>
    </source>
</evidence>
<dbReference type="PANTHER" id="PTHR12993">
    <property type="entry name" value="N-ACETYLGLUCOSAMINYL-PHOSPHATIDYLINOSITOL DE-N-ACETYLASE-RELATED"/>
    <property type="match status" value="1"/>
</dbReference>